<feature type="binding site" evidence="8">
    <location>
        <position position="560"/>
    </location>
    <ligand>
        <name>Ca(2+)</name>
        <dbReference type="ChEBI" id="CHEBI:29108"/>
    </ligand>
</feature>
<sequence>MVTITAFCLVLTLSISLQAAAASIPGDCRSVQFERISGPPSGWEYHSSPENTTRVPFKIALRYPHHDYLQIAHEVSDPDSAQYGMHLSKEQLLQAMPDVESSATTVQSWLHSQNMRSSYSEGGGWVTFDMSVADAEALFDAKYAFYSHNGSAPVLRTLSYSIPACIARDVDFVWPTTQFLVSSLPAKKEGQGRNTRQVGPRDIVDCSSNPCPSYLLKRYNVTYSPPDKTSGSKLALAGFLGDHPDTQDFRSFLKSYGLRNDSDYQSYNFTVEAVSGGSIDDTPSSASVEAMLGTEYSSTFINPLDTTYFATGGRPPTWSQPGNVTVSDSQSENEPYLDLINHLLKLDNPPQVLSMSYADDEQSVPPSYAERVCNGFAGTSYGTCVGPSGEERFIPTFPASCPWVTSVGALAAWGGSATYSSGGFSNYFAAPAWQADSTAAYVEGVLANSSKIPAGFYNASGRGVPDVALLGDRYPVITNGGTSLQKGTSASAPFFAVLIVLVNDIRLRQGKPAVGFINPLLYSEQGRASIRDVADGISSIEGCEQGEVFVNGYQAAPGWDPASGLGEPEFESLRALFV</sequence>
<feature type="binding site" evidence="8">
    <location>
        <position position="558"/>
    </location>
    <ligand>
        <name>Ca(2+)</name>
        <dbReference type="ChEBI" id="CHEBI:29108"/>
    </ligand>
</feature>
<feature type="domain" description="Peptidase S53" evidence="10">
    <location>
        <begin position="209"/>
        <end position="578"/>
    </location>
</feature>
<evidence type="ECO:0000256" key="1">
    <source>
        <dbReference type="ARBA" id="ARBA00004239"/>
    </source>
</evidence>
<evidence type="ECO:0000256" key="5">
    <source>
        <dbReference type="ARBA" id="ARBA00022825"/>
    </source>
</evidence>
<evidence type="ECO:0000256" key="2">
    <source>
        <dbReference type="ARBA" id="ARBA00022670"/>
    </source>
</evidence>
<keyword evidence="2" id="KW-0645">Protease</keyword>
<evidence type="ECO:0000256" key="4">
    <source>
        <dbReference type="ARBA" id="ARBA00022801"/>
    </source>
</evidence>
<dbReference type="SUPFAM" id="SSF54897">
    <property type="entry name" value="Protease propeptides/inhibitors"/>
    <property type="match status" value="1"/>
</dbReference>
<comment type="caution">
    <text evidence="11">The sequence shown here is derived from an EMBL/GenBank/DDBJ whole genome shotgun (WGS) entry which is preliminary data.</text>
</comment>
<evidence type="ECO:0000256" key="9">
    <source>
        <dbReference type="SAM" id="SignalP"/>
    </source>
</evidence>
<evidence type="ECO:0000313" key="11">
    <source>
        <dbReference type="EMBL" id="KAL2278756.1"/>
    </source>
</evidence>
<evidence type="ECO:0000256" key="7">
    <source>
        <dbReference type="ARBA" id="ARBA00023145"/>
    </source>
</evidence>
<evidence type="ECO:0000256" key="6">
    <source>
        <dbReference type="ARBA" id="ARBA00022837"/>
    </source>
</evidence>
<dbReference type="PANTHER" id="PTHR14218:SF15">
    <property type="entry name" value="TRIPEPTIDYL-PEPTIDASE 1"/>
    <property type="match status" value="1"/>
</dbReference>
<keyword evidence="3 8" id="KW-0479">Metal-binding</keyword>
<evidence type="ECO:0000313" key="12">
    <source>
        <dbReference type="Proteomes" id="UP001600888"/>
    </source>
</evidence>
<dbReference type="Proteomes" id="UP001600888">
    <property type="component" value="Unassembled WGS sequence"/>
</dbReference>
<feature type="binding site" evidence="8">
    <location>
        <position position="532"/>
    </location>
    <ligand>
        <name>Ca(2+)</name>
        <dbReference type="ChEBI" id="CHEBI:29108"/>
    </ligand>
</feature>
<keyword evidence="7" id="KW-0865">Zymogen</keyword>
<dbReference type="PANTHER" id="PTHR14218">
    <property type="entry name" value="PROTEASE S8 TRIPEPTIDYL PEPTIDASE I CLN2"/>
    <property type="match status" value="1"/>
</dbReference>
<gene>
    <name evidence="11" type="ORF">FJTKL_14207</name>
</gene>
<comment type="cofactor">
    <cofactor evidence="8">
        <name>Ca(2+)</name>
        <dbReference type="ChEBI" id="CHEBI:29108"/>
    </cofactor>
    <text evidence="8">Binds 1 Ca(2+) ion per subunit.</text>
</comment>
<evidence type="ECO:0000259" key="10">
    <source>
        <dbReference type="PROSITE" id="PS51695"/>
    </source>
</evidence>
<dbReference type="InterPro" id="IPR030400">
    <property type="entry name" value="Sedolisin_dom"/>
</dbReference>
<reference evidence="11 12" key="1">
    <citation type="submission" date="2024-03" db="EMBL/GenBank/DDBJ databases">
        <title>A high-quality draft genome sequence of Diaporthe vaccinii, a causative agent of upright dieback and viscid rot disease in cranberry plants.</title>
        <authorList>
            <person name="Sarrasin M."/>
            <person name="Lang B.F."/>
            <person name="Burger G."/>
        </authorList>
    </citation>
    <scope>NUCLEOTIDE SEQUENCE [LARGE SCALE GENOMIC DNA]</scope>
    <source>
        <strain evidence="11 12">IS7</strain>
    </source>
</reference>
<dbReference type="Pfam" id="PF09286">
    <property type="entry name" value="Pro-kuma_activ"/>
    <property type="match status" value="1"/>
</dbReference>
<keyword evidence="6 8" id="KW-0106">Calcium</keyword>
<dbReference type="EMBL" id="JBAWTH010000083">
    <property type="protein sequence ID" value="KAL2278756.1"/>
    <property type="molecule type" value="Genomic_DNA"/>
</dbReference>
<dbReference type="InterPro" id="IPR050819">
    <property type="entry name" value="Tripeptidyl-peptidase_I"/>
</dbReference>
<dbReference type="CDD" id="cd04056">
    <property type="entry name" value="Peptidases_S53"/>
    <property type="match status" value="1"/>
</dbReference>
<feature type="binding site" evidence="8">
    <location>
        <position position="533"/>
    </location>
    <ligand>
        <name>Ca(2+)</name>
        <dbReference type="ChEBI" id="CHEBI:29108"/>
    </ligand>
</feature>
<accession>A0ABR4E8S7</accession>
<feature type="signal peptide" evidence="9">
    <location>
        <begin position="1"/>
        <end position="22"/>
    </location>
</feature>
<evidence type="ECO:0000256" key="8">
    <source>
        <dbReference type="PROSITE-ProRule" id="PRU01032"/>
    </source>
</evidence>
<name>A0ABR4E8S7_9PEZI</name>
<comment type="caution">
    <text evidence="8">Lacks conserved residue(s) required for the propagation of feature annotation.</text>
</comment>
<keyword evidence="9" id="KW-0732">Signal</keyword>
<dbReference type="InterPro" id="IPR015366">
    <property type="entry name" value="S53_propep"/>
</dbReference>
<evidence type="ECO:0000256" key="3">
    <source>
        <dbReference type="ARBA" id="ARBA00022723"/>
    </source>
</evidence>
<dbReference type="CDD" id="cd11377">
    <property type="entry name" value="Pro-peptidase_S53"/>
    <property type="match status" value="1"/>
</dbReference>
<organism evidence="11 12">
    <name type="scientific">Diaporthe vaccinii</name>
    <dbReference type="NCBI Taxonomy" id="105482"/>
    <lineage>
        <taxon>Eukaryota</taxon>
        <taxon>Fungi</taxon>
        <taxon>Dikarya</taxon>
        <taxon>Ascomycota</taxon>
        <taxon>Pezizomycotina</taxon>
        <taxon>Sordariomycetes</taxon>
        <taxon>Sordariomycetidae</taxon>
        <taxon>Diaporthales</taxon>
        <taxon>Diaporthaceae</taxon>
        <taxon>Diaporthe</taxon>
        <taxon>Diaporthe eres species complex</taxon>
    </lineage>
</organism>
<dbReference type="PROSITE" id="PS51695">
    <property type="entry name" value="SEDOLISIN"/>
    <property type="match status" value="1"/>
</dbReference>
<keyword evidence="4" id="KW-0378">Hydrolase</keyword>
<feature type="chain" id="PRO_5046579333" description="Peptidase S53 domain-containing protein" evidence="9">
    <location>
        <begin position="23"/>
        <end position="578"/>
    </location>
</feature>
<comment type="subcellular location">
    <subcellularLocation>
        <location evidence="1">Secreted</location>
        <location evidence="1">Extracellular space</location>
    </subcellularLocation>
</comment>
<protein>
    <recommendedName>
        <fullName evidence="10">Peptidase S53 domain-containing protein</fullName>
    </recommendedName>
</protein>
<dbReference type="SUPFAM" id="SSF52743">
    <property type="entry name" value="Subtilisin-like"/>
    <property type="match status" value="1"/>
</dbReference>
<dbReference type="SMART" id="SM00944">
    <property type="entry name" value="Pro-kuma_activ"/>
    <property type="match status" value="1"/>
</dbReference>
<proteinExistence type="predicted"/>
<dbReference type="InterPro" id="IPR036852">
    <property type="entry name" value="Peptidase_S8/S53_dom_sf"/>
</dbReference>
<keyword evidence="12" id="KW-1185">Reference proteome</keyword>
<dbReference type="Gene3D" id="3.40.50.200">
    <property type="entry name" value="Peptidase S8/S53 domain"/>
    <property type="match status" value="1"/>
</dbReference>
<keyword evidence="5" id="KW-0720">Serine protease</keyword>